<gene>
    <name evidence="2" type="ORF">MANES_08G123400</name>
</gene>
<protein>
    <submittedName>
        <fullName evidence="2">Uncharacterized protein</fullName>
    </submittedName>
</protein>
<organism evidence="2">
    <name type="scientific">Manihot esculenta</name>
    <name type="common">Cassava</name>
    <name type="synonym">Jatropha manihot</name>
    <dbReference type="NCBI Taxonomy" id="3983"/>
    <lineage>
        <taxon>Eukaryota</taxon>
        <taxon>Viridiplantae</taxon>
        <taxon>Streptophyta</taxon>
        <taxon>Embryophyta</taxon>
        <taxon>Tracheophyta</taxon>
        <taxon>Spermatophyta</taxon>
        <taxon>Magnoliopsida</taxon>
        <taxon>eudicotyledons</taxon>
        <taxon>Gunneridae</taxon>
        <taxon>Pentapetalae</taxon>
        <taxon>rosids</taxon>
        <taxon>fabids</taxon>
        <taxon>Malpighiales</taxon>
        <taxon>Euphorbiaceae</taxon>
        <taxon>Crotonoideae</taxon>
        <taxon>Manihoteae</taxon>
        <taxon>Manihot</taxon>
    </lineage>
</organism>
<name>A0A2C9VFP3_MANES</name>
<feature type="compositionally biased region" description="Polar residues" evidence="1">
    <location>
        <begin position="72"/>
        <end position="82"/>
    </location>
</feature>
<proteinExistence type="predicted"/>
<dbReference type="AlphaFoldDB" id="A0A2C9VFP3"/>
<feature type="compositionally biased region" description="Polar residues" evidence="1">
    <location>
        <begin position="56"/>
        <end position="65"/>
    </location>
</feature>
<accession>A0A2C9VFP3</accession>
<sequence>MRFTRAGRRVRIPEASRILQALLEAARRGQRGAGEPRTRGAHGPVARQNEVHCQNLPENSRTSQIAPKPPKQGQTRGKTPTT</sequence>
<reference evidence="2" key="1">
    <citation type="submission" date="2016-02" db="EMBL/GenBank/DDBJ databases">
        <title>WGS assembly of Manihot esculenta.</title>
        <authorList>
            <person name="Bredeson J.V."/>
            <person name="Prochnik S.E."/>
            <person name="Lyons J.B."/>
            <person name="Schmutz J."/>
            <person name="Grimwood J."/>
            <person name="Vrebalov J."/>
            <person name="Bart R.S."/>
            <person name="Amuge T."/>
            <person name="Ferguson M.E."/>
            <person name="Green R."/>
            <person name="Putnam N."/>
            <person name="Stites J."/>
            <person name="Rounsley S."/>
            <person name="Rokhsar D.S."/>
        </authorList>
    </citation>
    <scope>NUCLEOTIDE SEQUENCE [LARGE SCALE GENOMIC DNA]</scope>
    <source>
        <tissue evidence="2">Leaf</tissue>
    </source>
</reference>
<feature type="region of interest" description="Disordered" evidence="1">
    <location>
        <begin position="27"/>
        <end position="82"/>
    </location>
</feature>
<dbReference type="EMBL" id="CM004394">
    <property type="protein sequence ID" value="OAY44111.1"/>
    <property type="molecule type" value="Genomic_DNA"/>
</dbReference>
<evidence type="ECO:0000313" key="2">
    <source>
        <dbReference type="EMBL" id="OAY44111.1"/>
    </source>
</evidence>
<evidence type="ECO:0000256" key="1">
    <source>
        <dbReference type="SAM" id="MobiDB-lite"/>
    </source>
</evidence>